<dbReference type="Proteomes" id="UP000236569">
    <property type="component" value="Unassembled WGS sequence"/>
</dbReference>
<proteinExistence type="predicted"/>
<protein>
    <submittedName>
        <fullName evidence="1">Uncharacterized protein</fullName>
    </submittedName>
</protein>
<dbReference type="RefSeq" id="WP_103128231.1">
    <property type="nucleotide sequence ID" value="NZ_BFAG01000002.1"/>
</dbReference>
<gene>
    <name evidence="1" type="ORF">DAERI_020365</name>
</gene>
<organism evidence="1 2">
    <name type="scientific">Deinococcus aerius</name>
    <dbReference type="NCBI Taxonomy" id="200253"/>
    <lineage>
        <taxon>Bacteria</taxon>
        <taxon>Thermotogati</taxon>
        <taxon>Deinococcota</taxon>
        <taxon>Deinococci</taxon>
        <taxon>Deinococcales</taxon>
        <taxon>Deinococcaceae</taxon>
        <taxon>Deinococcus</taxon>
    </lineage>
</organism>
<sequence>MSVHDAAVFPVSLVELLARARQQPGANIDEKLYGALLAHEDTAAWLQAMVPLAFKKGAAVGAVPAARSQWESKARDVVIRAVFATAKNIKEGDVMVPGRGKVFVRRDDMLQPSVHYGLTQGDVDYTALAALQSLHGVGYTLDAEEMQAQAHAVEAQRDWAHAEHELQGVDADLKALGIFADNAEEAAVQLLAAGNPDPELLARLEALGRGHGGNPVRDYGTFRAQAWYEPDPQPGRSVQPRALHHRVEEALAGALFVTGDWESLRVPRTLKAEAFDRLVELFTAALKRKQVPVVAADTDDLVGRAAVMAARRLGLKTVAVQLAGWEFKPARLQMRWCERMPSGTDVPVARAELQVRLAELVGEVCSLGEVDEILAHNLTRQGKPRAALDASWTRHNGLY</sequence>
<name>A0A2I9DFD7_9DEIO</name>
<dbReference type="AlphaFoldDB" id="A0A2I9DFD7"/>
<accession>A0A2I9DFD7</accession>
<dbReference type="OrthoDB" id="55454at2"/>
<evidence type="ECO:0000313" key="1">
    <source>
        <dbReference type="EMBL" id="GBF04768.1"/>
    </source>
</evidence>
<dbReference type="EMBL" id="BFAG01000002">
    <property type="protein sequence ID" value="GBF04768.1"/>
    <property type="molecule type" value="Genomic_DNA"/>
</dbReference>
<keyword evidence="2" id="KW-1185">Reference proteome</keyword>
<comment type="caution">
    <text evidence="1">The sequence shown here is derived from an EMBL/GenBank/DDBJ whole genome shotgun (WGS) entry which is preliminary data.</text>
</comment>
<reference evidence="2" key="1">
    <citation type="submission" date="2018-01" db="EMBL/GenBank/DDBJ databases">
        <title>Draft Genome Sequence of the Radioresistant Bacterium Deinococcus aerius TR0125, Isolated from the Higher Atmosphere above Japan.</title>
        <authorList>
            <person name="Satoh K."/>
            <person name="Arai H."/>
            <person name="Sanzen T."/>
            <person name="Kawaguchi Y."/>
            <person name="Hayashi H."/>
            <person name="Yokobori S."/>
            <person name="Yamagishi A."/>
            <person name="Oono Y."/>
            <person name="Narumi I."/>
        </authorList>
    </citation>
    <scope>NUCLEOTIDE SEQUENCE [LARGE SCALE GENOMIC DNA]</scope>
    <source>
        <strain evidence="2">TR0125</strain>
    </source>
</reference>
<evidence type="ECO:0000313" key="2">
    <source>
        <dbReference type="Proteomes" id="UP000236569"/>
    </source>
</evidence>